<dbReference type="InterPro" id="IPR008928">
    <property type="entry name" value="6-hairpin_glycosidase_sf"/>
</dbReference>
<gene>
    <name evidence="1" type="ORF">PHLCEN_2v3406</name>
</gene>
<evidence type="ECO:0000313" key="2">
    <source>
        <dbReference type="Proteomes" id="UP000186601"/>
    </source>
</evidence>
<comment type="caution">
    <text evidence="1">The sequence shown here is derived from an EMBL/GenBank/DDBJ whole genome shotgun (WGS) entry which is preliminary data.</text>
</comment>
<dbReference type="Proteomes" id="UP000186601">
    <property type="component" value="Unassembled WGS sequence"/>
</dbReference>
<dbReference type="OrthoDB" id="3534988at2759"/>
<dbReference type="STRING" id="98765.A0A2R6QIT7"/>
<reference evidence="1 2" key="1">
    <citation type="submission" date="2018-02" db="EMBL/GenBank/DDBJ databases">
        <title>Genome sequence of the basidiomycete white-rot fungus Phlebia centrifuga.</title>
        <authorList>
            <person name="Granchi Z."/>
            <person name="Peng M."/>
            <person name="de Vries R.P."/>
            <person name="Hilden K."/>
            <person name="Makela M.R."/>
            <person name="Grigoriev I."/>
            <person name="Riley R."/>
        </authorList>
    </citation>
    <scope>NUCLEOTIDE SEQUENCE [LARGE SCALE GENOMIC DNA]</scope>
    <source>
        <strain evidence="1 2">FBCC195</strain>
    </source>
</reference>
<dbReference type="GO" id="GO:0005975">
    <property type="term" value="P:carbohydrate metabolic process"/>
    <property type="evidence" value="ECO:0007669"/>
    <property type="project" value="InterPro"/>
</dbReference>
<evidence type="ECO:0008006" key="3">
    <source>
        <dbReference type="Google" id="ProtNLM"/>
    </source>
</evidence>
<evidence type="ECO:0000313" key="1">
    <source>
        <dbReference type="EMBL" id="PSS08916.1"/>
    </source>
</evidence>
<dbReference type="AlphaFoldDB" id="A0A2R6QIT7"/>
<sequence length="579" mass="65176">MQVGNGNFAFGADVTGLQTFLPWAIMSSWGWKNDSLPEGKTWADVEAYKGASWDFHGRLVQYEFDGEPEIQQWLISNPNRVNLGRIGLLLMDEGGRAMNITEEDLEDVQQELDLWTGTITSQFSFSGERIVVRTYSAQSSSTVGVDIQSSLVQEHRLGIFLDFPWNDGSAKFSAPFVGTWNATSNHTTTLQLGSEGAGIQAEITHTLDSAIFITSIGGDKFSISRDSLQMHRYSVLPSDARSASFSFSIAYSPTQFISLPTVESIAEESTTSWSQFWMKGGFIDVVTGSSDPRAEELQRRIILSRYLMRVNEAGDTPPQESGLVNNGWYGKFHMEETFWHLAHWALWGNWDLLDRPLGVYHRFLNSSLQRAEVQESFTSGARWSKMTDPSGRSAPGEINELLIWQQPHPLVFAEYEYRATQSKATLEKWKYIINETANWMSVFAWRNPSTALYDLGPPMYVVSEDTSPNITKNPAFELAYWKFGLGLARKWMQRLEQNPPRIWSDVEEHLSPLPIENGLYAVYEGIEGNFWTDPAYTNDHPALVGLHGWLPPIPGVNVAVAKATADKVYTAWNVSNCWG</sequence>
<dbReference type="InterPro" id="IPR012341">
    <property type="entry name" value="6hp_glycosidase-like_sf"/>
</dbReference>
<proteinExistence type="predicted"/>
<organism evidence="1 2">
    <name type="scientific">Hermanssonia centrifuga</name>
    <dbReference type="NCBI Taxonomy" id="98765"/>
    <lineage>
        <taxon>Eukaryota</taxon>
        <taxon>Fungi</taxon>
        <taxon>Dikarya</taxon>
        <taxon>Basidiomycota</taxon>
        <taxon>Agaricomycotina</taxon>
        <taxon>Agaricomycetes</taxon>
        <taxon>Polyporales</taxon>
        <taxon>Meruliaceae</taxon>
        <taxon>Hermanssonia</taxon>
    </lineage>
</organism>
<dbReference type="EMBL" id="MLYV02000328">
    <property type="protein sequence ID" value="PSS08916.1"/>
    <property type="molecule type" value="Genomic_DNA"/>
</dbReference>
<dbReference type="SUPFAM" id="SSF48208">
    <property type="entry name" value="Six-hairpin glycosidases"/>
    <property type="match status" value="1"/>
</dbReference>
<dbReference type="GO" id="GO:0003824">
    <property type="term" value="F:catalytic activity"/>
    <property type="evidence" value="ECO:0007669"/>
    <property type="project" value="UniProtKB-ARBA"/>
</dbReference>
<name>A0A2R6QIT7_9APHY</name>
<dbReference type="Gene3D" id="1.50.10.10">
    <property type="match status" value="1"/>
</dbReference>
<protein>
    <recommendedName>
        <fullName evidence="3">Six-hairpin glycosidase-like protein</fullName>
    </recommendedName>
</protein>
<keyword evidence="2" id="KW-1185">Reference proteome</keyword>
<accession>A0A2R6QIT7</accession>